<dbReference type="Proteomes" id="UP000255367">
    <property type="component" value="Unassembled WGS sequence"/>
</dbReference>
<dbReference type="InterPro" id="IPR050696">
    <property type="entry name" value="FtsA/MreB"/>
</dbReference>
<proteinExistence type="predicted"/>
<name>A0A380NMD1_9FIRM</name>
<gene>
    <name evidence="1" type="ORF">NCTC12020_01595</name>
</gene>
<dbReference type="Pfam" id="PF14450">
    <property type="entry name" value="FtsA"/>
    <property type="match status" value="1"/>
</dbReference>
<dbReference type="OrthoDB" id="306538at2"/>
<reference evidence="1 2" key="1">
    <citation type="submission" date="2018-06" db="EMBL/GenBank/DDBJ databases">
        <authorList>
            <consortium name="Pathogen Informatics"/>
            <person name="Doyle S."/>
        </authorList>
    </citation>
    <scope>NUCLEOTIDE SEQUENCE [LARGE SCALE GENOMIC DNA]</scope>
    <source>
        <strain evidence="1 2">NCTC12020</strain>
    </source>
</reference>
<dbReference type="EMBL" id="UHIO01000001">
    <property type="protein sequence ID" value="SUP44298.1"/>
    <property type="molecule type" value="Genomic_DNA"/>
</dbReference>
<dbReference type="PANTHER" id="PTHR32432">
    <property type="entry name" value="CELL DIVISION PROTEIN FTSA-RELATED"/>
    <property type="match status" value="1"/>
</dbReference>
<dbReference type="PANTHER" id="PTHR32432:SF3">
    <property type="entry name" value="ETHANOLAMINE UTILIZATION PROTEIN EUTJ"/>
    <property type="match status" value="1"/>
</dbReference>
<keyword evidence="2" id="KW-1185">Reference proteome</keyword>
<dbReference type="InterPro" id="IPR043129">
    <property type="entry name" value="ATPase_NBD"/>
</dbReference>
<evidence type="ECO:0000313" key="2">
    <source>
        <dbReference type="Proteomes" id="UP000255367"/>
    </source>
</evidence>
<protein>
    <submittedName>
        <fullName evidence="1">Ethanolamine utilization protein EutJ</fullName>
    </submittedName>
</protein>
<dbReference type="AlphaFoldDB" id="A0A380NMD1"/>
<dbReference type="RefSeq" id="WP_115310710.1">
    <property type="nucleotide sequence ID" value="NZ_UHIO01000001.1"/>
</dbReference>
<dbReference type="NCBIfam" id="NF011660">
    <property type="entry name" value="PRK15080.1"/>
    <property type="match status" value="1"/>
</dbReference>
<evidence type="ECO:0000313" key="1">
    <source>
        <dbReference type="EMBL" id="SUP44298.1"/>
    </source>
</evidence>
<dbReference type="NCBIfam" id="TIGR02529">
    <property type="entry name" value="EutJ"/>
    <property type="match status" value="1"/>
</dbReference>
<accession>A0A380NMD1</accession>
<dbReference type="Gene3D" id="3.30.420.40">
    <property type="match status" value="2"/>
</dbReference>
<dbReference type="InterPro" id="IPR013366">
    <property type="entry name" value="EutJ"/>
</dbReference>
<organism evidence="1 2">
    <name type="scientific">Veillonella criceti</name>
    <dbReference type="NCBI Taxonomy" id="103891"/>
    <lineage>
        <taxon>Bacteria</taxon>
        <taxon>Bacillati</taxon>
        <taxon>Bacillota</taxon>
        <taxon>Negativicutes</taxon>
        <taxon>Veillonellales</taxon>
        <taxon>Veillonellaceae</taxon>
        <taxon>Veillonella</taxon>
    </lineage>
</organism>
<sequence>MRSIDEVNELLVAFNQCVLEGPARTISETEASTLRVGIDLGTSSIVIAVVDEAGLPVYGALEYAKAVRDGLVVDYIGAVTITRRLKAEAEAALGCSLTRAAAAVPPGTLGKNKDVVSHVLEGADFEVTAIYDEPTAAAKVLGLVNGAVVDVGGGTTGITIIKRSKVSYTVDEPTGGSHMTLVLSGSYGISQEEAETLKRDASQEREVYPLVRPVVEKMATISANALITGKYRKTGPVYVVGGATNFTEFADTFKKVVGREVIKPLYPEFVTPLGIALGSS</sequence>
<dbReference type="SUPFAM" id="SSF53067">
    <property type="entry name" value="Actin-like ATPase domain"/>
    <property type="match status" value="1"/>
</dbReference>